<dbReference type="EMBL" id="JPEO01000003">
    <property type="protein sequence ID" value="KFZ38087.1"/>
    <property type="molecule type" value="Genomic_DNA"/>
</dbReference>
<feature type="transmembrane region" description="Helical" evidence="1">
    <location>
        <begin position="130"/>
        <end position="155"/>
    </location>
</feature>
<feature type="transmembrane region" description="Helical" evidence="1">
    <location>
        <begin position="91"/>
        <end position="110"/>
    </location>
</feature>
<keyword evidence="1" id="KW-0472">Membrane</keyword>
<feature type="transmembrane region" description="Helical" evidence="1">
    <location>
        <begin position="67"/>
        <end position="85"/>
    </location>
</feature>
<dbReference type="eggNOG" id="ENOG5031E8E">
    <property type="taxonomic scope" value="Bacteria"/>
</dbReference>
<evidence type="ECO:0000313" key="4">
    <source>
        <dbReference type="Proteomes" id="UP000029264"/>
    </source>
</evidence>
<keyword evidence="1" id="KW-1133">Transmembrane helix</keyword>
<organism evidence="3 4">
    <name type="scientific">Shewanella mangrovi</name>
    <dbReference type="NCBI Taxonomy" id="1515746"/>
    <lineage>
        <taxon>Bacteria</taxon>
        <taxon>Pseudomonadati</taxon>
        <taxon>Pseudomonadota</taxon>
        <taxon>Gammaproteobacteria</taxon>
        <taxon>Alteromonadales</taxon>
        <taxon>Shewanellaceae</taxon>
        <taxon>Shewanella</taxon>
    </lineage>
</organism>
<dbReference type="OrthoDB" id="6272778at2"/>
<dbReference type="RefSeq" id="WP_037440757.1">
    <property type="nucleotide sequence ID" value="NZ_JPEO01000003.1"/>
</dbReference>
<dbReference type="Proteomes" id="UP000029264">
    <property type="component" value="Unassembled WGS sequence"/>
</dbReference>
<name>A0A094JFQ8_9GAMM</name>
<evidence type="ECO:0000313" key="3">
    <source>
        <dbReference type="EMBL" id="KFZ38087.1"/>
    </source>
</evidence>
<feature type="chain" id="PRO_5001905204" evidence="2">
    <location>
        <begin position="25"/>
        <end position="197"/>
    </location>
</feature>
<sequence length="197" mass="21539">MKSSRLLTSVCCLFTSNFIFSAHAAEPSGMVTSIYFLMLLGGFTLCNIPLQALFYFNGQYCSTRFPLWHTAIALIVNIVGAVLVIDQQPSTAYLSMYLGIIIVAIALALLPMWLRQSAKPQSQHASRNLLIGAVIFGLVSLLAWPVAIFSAALAIVAKQQNSEQQGVINGVCWLVALATIIWFGYQASMLWQHIPAN</sequence>
<proteinExistence type="predicted"/>
<protein>
    <submittedName>
        <fullName evidence="3">Uncharacterized protein</fullName>
    </submittedName>
</protein>
<comment type="caution">
    <text evidence="3">The sequence shown here is derived from an EMBL/GenBank/DDBJ whole genome shotgun (WGS) entry which is preliminary data.</text>
</comment>
<feature type="transmembrane region" description="Helical" evidence="1">
    <location>
        <begin position="167"/>
        <end position="185"/>
    </location>
</feature>
<feature type="signal peptide" evidence="2">
    <location>
        <begin position="1"/>
        <end position="24"/>
    </location>
</feature>
<feature type="transmembrane region" description="Helical" evidence="1">
    <location>
        <begin position="34"/>
        <end position="55"/>
    </location>
</feature>
<keyword evidence="2" id="KW-0732">Signal</keyword>
<dbReference type="AlphaFoldDB" id="A0A094JFQ8"/>
<dbReference type="STRING" id="1515746.HR45_06155"/>
<evidence type="ECO:0000256" key="2">
    <source>
        <dbReference type="SAM" id="SignalP"/>
    </source>
</evidence>
<gene>
    <name evidence="3" type="ORF">HR45_06155</name>
</gene>
<reference evidence="3 4" key="1">
    <citation type="submission" date="2014-06" db="EMBL/GenBank/DDBJ databases">
        <title>Shewanella sp. YQH10.</title>
        <authorList>
            <person name="Liu Y."/>
            <person name="Zeng R."/>
        </authorList>
    </citation>
    <scope>NUCLEOTIDE SEQUENCE [LARGE SCALE GENOMIC DNA]</scope>
    <source>
        <strain evidence="3 4">YQH10</strain>
    </source>
</reference>
<keyword evidence="4" id="KW-1185">Reference proteome</keyword>
<accession>A0A094JFQ8</accession>
<keyword evidence="1" id="KW-0812">Transmembrane</keyword>
<evidence type="ECO:0000256" key="1">
    <source>
        <dbReference type="SAM" id="Phobius"/>
    </source>
</evidence>